<dbReference type="SUPFAM" id="SSF52922">
    <property type="entry name" value="TK C-terminal domain-like"/>
    <property type="match status" value="1"/>
</dbReference>
<dbReference type="PANTHER" id="PTHR43825">
    <property type="entry name" value="PYRUVATE DEHYDROGENASE E1 COMPONENT"/>
    <property type="match status" value="1"/>
</dbReference>
<keyword evidence="3" id="KW-0786">Thiamine pyrophosphate</keyword>
<dbReference type="InterPro" id="IPR005475">
    <property type="entry name" value="Transketolase-like_Pyr-bd"/>
</dbReference>
<sequence>MQITSRSVKTWSTIGARPTYGLAVMELAKHREDLMVVTGDVSTSAGLDRFRKTYPEKFVDVGIAEQNMIGVAAGLADNGYNVFTVTFAPFQTLRCLDQIKVDLAYSNIKVTMTGLASGLINGPLGNTHCCIEDVGALRSIPNLTILSPADGVGIVKAVFASAESSQPIFIRLTGGSNNPIVYHDDINFQIGEAIEIETGNDLTIFATGTMVFNSLQAAKILAQKGISASVWDMHTIKPIDEAAVRKAADKNKLIVTVEEHNVIGGLSSAVSEYLSSYKSSPSQLSIGINDFFPKPGDYPFMLKQCGLTPEQIAQNILSSLG</sequence>
<dbReference type="PANTHER" id="PTHR43825:SF1">
    <property type="entry name" value="TRANSKETOLASE-LIKE PYRIMIDINE-BINDING DOMAIN-CONTAINING PROTEIN"/>
    <property type="match status" value="1"/>
</dbReference>
<feature type="domain" description="Transketolase-like pyrimidine-binding" evidence="4">
    <location>
        <begin position="14"/>
        <end position="180"/>
    </location>
</feature>
<comment type="similarity">
    <text evidence="2">Belongs to the transketolase family.</text>
</comment>
<dbReference type="CDD" id="cd07033">
    <property type="entry name" value="TPP_PYR_DXS_TK_like"/>
    <property type="match status" value="1"/>
</dbReference>
<reference evidence="5" key="1">
    <citation type="submission" date="2018-05" db="EMBL/GenBank/DDBJ databases">
        <authorList>
            <person name="Lanie J.A."/>
            <person name="Ng W.-L."/>
            <person name="Kazmierczak K.M."/>
            <person name="Andrzejewski T.M."/>
            <person name="Davidsen T.M."/>
            <person name="Wayne K.J."/>
            <person name="Tettelin H."/>
            <person name="Glass J.I."/>
            <person name="Rusch D."/>
            <person name="Podicherti R."/>
            <person name="Tsui H.-C.T."/>
            <person name="Winkler M.E."/>
        </authorList>
    </citation>
    <scope>NUCLEOTIDE SEQUENCE</scope>
</reference>
<name>A0A381X8E5_9ZZZZ</name>
<organism evidence="5">
    <name type="scientific">marine metagenome</name>
    <dbReference type="NCBI Taxonomy" id="408172"/>
    <lineage>
        <taxon>unclassified sequences</taxon>
        <taxon>metagenomes</taxon>
        <taxon>ecological metagenomes</taxon>
    </lineage>
</organism>
<dbReference type="Pfam" id="PF02780">
    <property type="entry name" value="Transketolase_C"/>
    <property type="match status" value="1"/>
</dbReference>
<proteinExistence type="inferred from homology"/>
<evidence type="ECO:0000256" key="3">
    <source>
        <dbReference type="ARBA" id="ARBA00023052"/>
    </source>
</evidence>
<evidence type="ECO:0000259" key="4">
    <source>
        <dbReference type="SMART" id="SM00861"/>
    </source>
</evidence>
<dbReference type="Pfam" id="PF02779">
    <property type="entry name" value="Transket_pyr"/>
    <property type="match status" value="1"/>
</dbReference>
<dbReference type="FunFam" id="3.40.50.970:FF:000129">
    <property type="entry name" value="Transketolase"/>
    <property type="match status" value="1"/>
</dbReference>
<evidence type="ECO:0000256" key="1">
    <source>
        <dbReference type="ARBA" id="ARBA00001964"/>
    </source>
</evidence>
<dbReference type="Gene3D" id="3.40.50.970">
    <property type="match status" value="1"/>
</dbReference>
<dbReference type="SUPFAM" id="SSF52518">
    <property type="entry name" value="Thiamin diphosphate-binding fold (THDP-binding)"/>
    <property type="match status" value="1"/>
</dbReference>
<dbReference type="InterPro" id="IPR051157">
    <property type="entry name" value="PDH/Transketolase"/>
</dbReference>
<dbReference type="SMART" id="SM00861">
    <property type="entry name" value="Transket_pyr"/>
    <property type="match status" value="1"/>
</dbReference>
<comment type="cofactor">
    <cofactor evidence="1">
        <name>thiamine diphosphate</name>
        <dbReference type="ChEBI" id="CHEBI:58937"/>
    </cofactor>
</comment>
<gene>
    <name evidence="5" type="ORF">METZ01_LOCUS113900</name>
</gene>
<evidence type="ECO:0000256" key="2">
    <source>
        <dbReference type="ARBA" id="ARBA00007131"/>
    </source>
</evidence>
<dbReference type="InterPro" id="IPR009014">
    <property type="entry name" value="Transketo_C/PFOR_II"/>
</dbReference>
<dbReference type="InterPro" id="IPR029061">
    <property type="entry name" value="THDP-binding"/>
</dbReference>
<evidence type="ECO:0000313" key="5">
    <source>
        <dbReference type="EMBL" id="SVA61046.1"/>
    </source>
</evidence>
<dbReference type="EMBL" id="UINC01014286">
    <property type="protein sequence ID" value="SVA61046.1"/>
    <property type="molecule type" value="Genomic_DNA"/>
</dbReference>
<dbReference type="Gene3D" id="3.40.50.920">
    <property type="match status" value="1"/>
</dbReference>
<dbReference type="InterPro" id="IPR033248">
    <property type="entry name" value="Transketolase_C"/>
</dbReference>
<dbReference type="AlphaFoldDB" id="A0A381X8E5"/>
<protein>
    <recommendedName>
        <fullName evidence="4">Transketolase-like pyrimidine-binding domain-containing protein</fullName>
    </recommendedName>
</protein>
<accession>A0A381X8E5</accession>